<comment type="caution">
    <text evidence="1">The sequence shown here is derived from an EMBL/GenBank/DDBJ whole genome shotgun (WGS) entry which is preliminary data.</text>
</comment>
<reference evidence="1" key="1">
    <citation type="submission" date="2022-06" db="EMBL/GenBank/DDBJ databases">
        <title>Amycolatopsis iheyaensis sp. nov., a new species of the genus Amycolatopsis isolated from soil in Iheya island, Japan.</title>
        <authorList>
            <person name="Ngamcharungchit C."/>
            <person name="Kanto H."/>
            <person name="Take A."/>
            <person name="Intra B."/>
            <person name="Matsumoto A."/>
            <person name="Panbangred W."/>
            <person name="Inahashi Y."/>
        </authorList>
    </citation>
    <scope>NUCLEOTIDE SEQUENCE</scope>
    <source>
        <strain evidence="1">OK19-0408</strain>
    </source>
</reference>
<dbReference type="EMBL" id="JAMXQV010000004">
    <property type="protein sequence ID" value="MCR6483192.1"/>
    <property type="molecule type" value="Genomic_DNA"/>
</dbReference>
<name>A0A9X2N8D8_9PSEU</name>
<gene>
    <name evidence="1" type="ORF">M8542_10220</name>
</gene>
<keyword evidence="2" id="KW-1185">Reference proteome</keyword>
<evidence type="ECO:0000313" key="1">
    <source>
        <dbReference type="EMBL" id="MCR6483192.1"/>
    </source>
</evidence>
<accession>A0A9X2N8D8</accession>
<dbReference type="RefSeq" id="WP_257919821.1">
    <property type="nucleotide sequence ID" value="NZ_JAMXQV010000004.1"/>
</dbReference>
<evidence type="ECO:0008006" key="3">
    <source>
        <dbReference type="Google" id="ProtNLM"/>
    </source>
</evidence>
<sequence length="78" mass="8347">MDPRFGEPERSRLTVSSSCGDPLVLDLAGLTFLSARALRAAGASAVLDGYADRGAAVRASDRETFLELAYGSWNGERR</sequence>
<organism evidence="1 2">
    <name type="scientific">Amycolatopsis iheyensis</name>
    <dbReference type="NCBI Taxonomy" id="2945988"/>
    <lineage>
        <taxon>Bacteria</taxon>
        <taxon>Bacillati</taxon>
        <taxon>Actinomycetota</taxon>
        <taxon>Actinomycetes</taxon>
        <taxon>Pseudonocardiales</taxon>
        <taxon>Pseudonocardiaceae</taxon>
        <taxon>Amycolatopsis</taxon>
    </lineage>
</organism>
<dbReference type="Proteomes" id="UP001144096">
    <property type="component" value="Unassembled WGS sequence"/>
</dbReference>
<protein>
    <recommendedName>
        <fullName evidence="3">STAS domain-containing protein</fullName>
    </recommendedName>
</protein>
<dbReference type="AlphaFoldDB" id="A0A9X2N8D8"/>
<evidence type="ECO:0000313" key="2">
    <source>
        <dbReference type="Proteomes" id="UP001144096"/>
    </source>
</evidence>
<proteinExistence type="predicted"/>